<name>A0A8A4XAU3_9CIRC</name>
<feature type="compositionally biased region" description="Polar residues" evidence="1">
    <location>
        <begin position="301"/>
        <end position="323"/>
    </location>
</feature>
<feature type="region of interest" description="Disordered" evidence="1">
    <location>
        <begin position="284"/>
        <end position="323"/>
    </location>
</feature>
<feature type="compositionally biased region" description="Polar residues" evidence="1">
    <location>
        <begin position="47"/>
        <end position="63"/>
    </location>
</feature>
<feature type="compositionally biased region" description="Low complexity" evidence="1">
    <location>
        <begin position="72"/>
        <end position="82"/>
    </location>
</feature>
<sequence>MAIKPDECRVKFTMPYTSSTGSPCSTCVKFACDMHPTKNPSPAKPSSGCSPSRKSTSPLTSLPTAAGLLDNSSSASQVPSTSTGKSWSPSPKRSLYEVLQNASGTSGLGPLSPPTQMTTSEKTTLPSLELDLSLALNPFSETPGSSGKRYGQPPFEEYIPLSRRMLELSIIGPSSRLLWIIQSLSRWKEFARCFGVILRPVNHIELGHSAQMILILRSHEPSSGAVTRMKKMLSSMNFAETSISRTSYGGLIGIRSAWRLNTVDASPTLNDCLLPPTKIRKIGIRPQMRPLSKPSGEDLGSQDSNVPPSGSLKQSQSPSDTSGCQCQRCNPDSILNDLGHIRSRLCFKFPQ</sequence>
<evidence type="ECO:0000313" key="2">
    <source>
        <dbReference type="EMBL" id="QTE03313.1"/>
    </source>
</evidence>
<feature type="region of interest" description="Disordered" evidence="1">
    <location>
        <begin position="35"/>
        <end position="91"/>
    </location>
</feature>
<reference evidence="2" key="1">
    <citation type="submission" date="2020-10" db="EMBL/GenBank/DDBJ databases">
        <title>Cress DNA virus dark matter in the feces of wild birds.</title>
        <authorList>
            <person name="Yang S."/>
            <person name="Zhang W."/>
        </authorList>
    </citation>
    <scope>NUCLEOTIDE SEQUENCE</scope>
    <source>
        <strain evidence="2">Whs72cir7</strain>
    </source>
</reference>
<dbReference type="EMBL" id="MW182725">
    <property type="protein sequence ID" value="QTE03313.1"/>
    <property type="molecule type" value="Genomic_DNA"/>
</dbReference>
<accession>A0A8A4XAU3</accession>
<evidence type="ECO:0000256" key="1">
    <source>
        <dbReference type="SAM" id="MobiDB-lite"/>
    </source>
</evidence>
<proteinExistence type="predicted"/>
<organism evidence="2">
    <name type="scientific">Ciconia boyciana Circoviridae sp</name>
    <dbReference type="NCBI Taxonomy" id="2814997"/>
    <lineage>
        <taxon>Viruses</taxon>
        <taxon>Monodnaviria</taxon>
        <taxon>Shotokuvirae</taxon>
        <taxon>Cressdnaviricota</taxon>
        <taxon>Arfiviricetes</taxon>
        <taxon>Cirlivirales</taxon>
        <taxon>Circoviridae</taxon>
    </lineage>
</organism>
<protein>
    <submittedName>
        <fullName evidence="2">Replication-associated protein</fullName>
    </submittedName>
</protein>